<gene>
    <name evidence="2" type="ORF">PLANPX_1329</name>
</gene>
<keyword evidence="1" id="KW-0812">Transmembrane</keyword>
<keyword evidence="3" id="KW-1185">Reference proteome</keyword>
<keyword evidence="1" id="KW-1133">Transmembrane helix</keyword>
<organism evidence="2 3">
    <name type="scientific">Lacipirellula parvula</name>
    <dbReference type="NCBI Taxonomy" id="2650471"/>
    <lineage>
        <taxon>Bacteria</taxon>
        <taxon>Pseudomonadati</taxon>
        <taxon>Planctomycetota</taxon>
        <taxon>Planctomycetia</taxon>
        <taxon>Pirellulales</taxon>
        <taxon>Lacipirellulaceae</taxon>
        <taxon>Lacipirellula</taxon>
    </lineage>
</organism>
<dbReference type="AlphaFoldDB" id="A0A5K7X7A1"/>
<dbReference type="KEGG" id="lpav:PLANPX_1329"/>
<protein>
    <submittedName>
        <fullName evidence="2">Uncharacterized protein</fullName>
    </submittedName>
</protein>
<evidence type="ECO:0000256" key="1">
    <source>
        <dbReference type="SAM" id="Phobius"/>
    </source>
</evidence>
<sequence>MSAETGYETFVAFVAGCSGGSLTRGYLFLVSLLVAVHVELR</sequence>
<proteinExistence type="predicted"/>
<dbReference type="Proteomes" id="UP000326837">
    <property type="component" value="Chromosome"/>
</dbReference>
<name>A0A5K7X7A1_9BACT</name>
<evidence type="ECO:0000313" key="2">
    <source>
        <dbReference type="EMBL" id="BBO31717.1"/>
    </source>
</evidence>
<reference evidence="3" key="1">
    <citation type="submission" date="2019-10" db="EMBL/GenBank/DDBJ databases">
        <title>Lacipirellula parvula gen. nov., sp. nov., representing a lineage of planctomycetes widespread in freshwater anoxic habitats, and description of the family Lacipirellulaceae.</title>
        <authorList>
            <person name="Dedysh S.N."/>
            <person name="Kulichevskaya I.S."/>
            <person name="Beletsky A.V."/>
            <person name="Rakitin A.L."/>
            <person name="Mardanov A.V."/>
            <person name="Ivanova A.A."/>
            <person name="Saltykova V.X."/>
            <person name="Rijpstra W.I.C."/>
            <person name="Sinninghe Damste J.S."/>
            <person name="Ravin N.V."/>
        </authorList>
    </citation>
    <scope>NUCLEOTIDE SEQUENCE [LARGE SCALE GENOMIC DNA]</scope>
    <source>
        <strain evidence="3">PX69</strain>
    </source>
</reference>
<evidence type="ECO:0000313" key="3">
    <source>
        <dbReference type="Proteomes" id="UP000326837"/>
    </source>
</evidence>
<accession>A0A5K7X7A1</accession>
<keyword evidence="1" id="KW-0472">Membrane</keyword>
<feature type="transmembrane region" description="Helical" evidence="1">
    <location>
        <begin position="12"/>
        <end position="36"/>
    </location>
</feature>
<dbReference type="EMBL" id="AP021861">
    <property type="protein sequence ID" value="BBO31717.1"/>
    <property type="molecule type" value="Genomic_DNA"/>
</dbReference>